<reference evidence="1 2" key="1">
    <citation type="submission" date="2024-01" db="EMBL/GenBank/DDBJ databases">
        <title>Uliginosibacterium soil sp. nov.</title>
        <authorList>
            <person name="Lv Y."/>
        </authorList>
    </citation>
    <scope>NUCLEOTIDE SEQUENCE [LARGE SCALE GENOMIC DNA]</scope>
    <source>
        <strain evidence="1 2">H3</strain>
    </source>
</reference>
<accession>A0ABU6K3E7</accession>
<dbReference type="Proteomes" id="UP001331561">
    <property type="component" value="Unassembled WGS sequence"/>
</dbReference>
<name>A0ABU6K3E7_9RHOO</name>
<protein>
    <submittedName>
        <fullName evidence="1">Uncharacterized protein</fullName>
    </submittedName>
</protein>
<evidence type="ECO:0000313" key="2">
    <source>
        <dbReference type="Proteomes" id="UP001331561"/>
    </source>
</evidence>
<sequence length="93" mass="10382">MSTPTFPEVMEACRAAAKNARHVRTVMADKELWITVDGGRFTPFLARFHATQEEKAEALLDACLLRDHAVIIEQISNDVLSELLKKASDNAKK</sequence>
<keyword evidence="2" id="KW-1185">Reference proteome</keyword>
<dbReference type="RefSeq" id="WP_327599384.1">
    <property type="nucleotide sequence ID" value="NZ_JAYXHS010000002.1"/>
</dbReference>
<proteinExistence type="predicted"/>
<evidence type="ECO:0000313" key="1">
    <source>
        <dbReference type="EMBL" id="MEC5386418.1"/>
    </source>
</evidence>
<gene>
    <name evidence="1" type="ORF">VVD49_11840</name>
</gene>
<comment type="caution">
    <text evidence="1">The sequence shown here is derived from an EMBL/GenBank/DDBJ whole genome shotgun (WGS) entry which is preliminary data.</text>
</comment>
<dbReference type="EMBL" id="JAYXHS010000002">
    <property type="protein sequence ID" value="MEC5386418.1"/>
    <property type="molecule type" value="Genomic_DNA"/>
</dbReference>
<organism evidence="1 2">
    <name type="scientific">Uliginosibacterium silvisoli</name>
    <dbReference type="NCBI Taxonomy" id="3114758"/>
    <lineage>
        <taxon>Bacteria</taxon>
        <taxon>Pseudomonadati</taxon>
        <taxon>Pseudomonadota</taxon>
        <taxon>Betaproteobacteria</taxon>
        <taxon>Rhodocyclales</taxon>
        <taxon>Zoogloeaceae</taxon>
        <taxon>Uliginosibacterium</taxon>
    </lineage>
</organism>